<evidence type="ECO:0008006" key="6">
    <source>
        <dbReference type="Google" id="ProtNLM"/>
    </source>
</evidence>
<dbReference type="InterPro" id="IPR002885">
    <property type="entry name" value="PPR_rpt"/>
</dbReference>
<dbReference type="Gene3D" id="1.25.40.10">
    <property type="entry name" value="Tetratricopeptide repeat domain"/>
    <property type="match status" value="3"/>
</dbReference>
<accession>A0A9P1GK83</accession>
<dbReference type="PANTHER" id="PTHR47447">
    <property type="entry name" value="OS03G0856100 PROTEIN"/>
    <property type="match status" value="1"/>
</dbReference>
<sequence>MPQPGRAGADERMRQDLARSARSKTVLLRTVQRKQGAAAASSLLKGMVEEDVEVNVFHYNTVISGWAAEGDLERAIETFAQMRERHVKASIVSYGALCGIEWRHGMQILQQLEAENLEPNAILLTSAAAALQQGQKWEVAVGALHSLMIRQVLTNVICQNSVANASAKAVQWWAALHQQSAMQQANIPLDSTSCVCSRSAWSSASRSQYQMLKNATAASIRSNQIMVNSGAAACTDAHQWKQVICLLEWMASTFLEQSVVSFNTAVTAYGRRSWSRAAEVLQAAMEQLQPNVVTFNSSIDALDQTHWHFSVVMLDRMRSLQIQTDQLTRNCLISCGVWNLVLSCIKDVLGFNAAMSSCEQSGHWWHAMALFTSLCSSGSLRPSLVSQNAALSACKQGSQWQRAVQLLRRCRTARSLHDSFSYNSCISACGVAWAEALKCLSSMACCIRPDLVAYNAASHATGLAHAWEQSLQLFHEAARVEQRDSAAYGTVVMASGSGFCWPRSLAQLLEMIQVDFHPEVGILSSAISSCEKSLEQFRPQRTLFSWALVDS</sequence>
<name>A0A9P1GK83_9DINO</name>
<evidence type="ECO:0000256" key="1">
    <source>
        <dbReference type="ARBA" id="ARBA00022737"/>
    </source>
</evidence>
<gene>
    <name evidence="3" type="ORF">C1SCF055_LOCUS41656</name>
</gene>
<dbReference type="EMBL" id="CAMXCT020006613">
    <property type="protein sequence ID" value="CAL1170351.1"/>
    <property type="molecule type" value="Genomic_DNA"/>
</dbReference>
<dbReference type="NCBIfam" id="TIGR00756">
    <property type="entry name" value="PPR"/>
    <property type="match status" value="1"/>
</dbReference>
<feature type="repeat" description="PPR" evidence="2">
    <location>
        <begin position="55"/>
        <end position="89"/>
    </location>
</feature>
<reference evidence="3" key="1">
    <citation type="submission" date="2022-10" db="EMBL/GenBank/DDBJ databases">
        <authorList>
            <person name="Chen Y."/>
            <person name="Dougan E. K."/>
            <person name="Chan C."/>
            <person name="Rhodes N."/>
            <person name="Thang M."/>
        </authorList>
    </citation>
    <scope>NUCLEOTIDE SEQUENCE</scope>
</reference>
<dbReference type="InterPro" id="IPR011990">
    <property type="entry name" value="TPR-like_helical_dom_sf"/>
</dbReference>
<evidence type="ECO:0000313" key="3">
    <source>
        <dbReference type="EMBL" id="CAI4016976.1"/>
    </source>
</evidence>
<keyword evidence="5" id="KW-1185">Reference proteome</keyword>
<reference evidence="4 5" key="2">
    <citation type="submission" date="2024-05" db="EMBL/GenBank/DDBJ databases">
        <authorList>
            <person name="Chen Y."/>
            <person name="Shah S."/>
            <person name="Dougan E. K."/>
            <person name="Thang M."/>
            <person name="Chan C."/>
        </authorList>
    </citation>
    <scope>NUCLEOTIDE SEQUENCE [LARGE SCALE GENOMIC DNA]</scope>
</reference>
<dbReference type="Proteomes" id="UP001152797">
    <property type="component" value="Unassembled WGS sequence"/>
</dbReference>
<dbReference type="EMBL" id="CAMXCT010006613">
    <property type="protein sequence ID" value="CAI4016976.1"/>
    <property type="molecule type" value="Genomic_DNA"/>
</dbReference>
<keyword evidence="1" id="KW-0677">Repeat</keyword>
<evidence type="ECO:0000256" key="2">
    <source>
        <dbReference type="PROSITE-ProRule" id="PRU00708"/>
    </source>
</evidence>
<evidence type="ECO:0000313" key="5">
    <source>
        <dbReference type="Proteomes" id="UP001152797"/>
    </source>
</evidence>
<organism evidence="3">
    <name type="scientific">Cladocopium goreaui</name>
    <dbReference type="NCBI Taxonomy" id="2562237"/>
    <lineage>
        <taxon>Eukaryota</taxon>
        <taxon>Sar</taxon>
        <taxon>Alveolata</taxon>
        <taxon>Dinophyceae</taxon>
        <taxon>Suessiales</taxon>
        <taxon>Symbiodiniaceae</taxon>
        <taxon>Cladocopium</taxon>
    </lineage>
</organism>
<dbReference type="PROSITE" id="PS51375">
    <property type="entry name" value="PPR"/>
    <property type="match status" value="1"/>
</dbReference>
<proteinExistence type="predicted"/>
<dbReference type="OrthoDB" id="426140at2759"/>
<evidence type="ECO:0000313" key="4">
    <source>
        <dbReference type="EMBL" id="CAL4804288.1"/>
    </source>
</evidence>
<dbReference type="PANTHER" id="PTHR47447:SF17">
    <property type="entry name" value="OS12G0638900 PROTEIN"/>
    <property type="match status" value="1"/>
</dbReference>
<protein>
    <recommendedName>
        <fullName evidence="6">Pentatricopeptide repeat-containing protein, chloroplastic</fullName>
    </recommendedName>
</protein>
<comment type="caution">
    <text evidence="3">The sequence shown here is derived from an EMBL/GenBank/DDBJ whole genome shotgun (WGS) entry which is preliminary data.</text>
</comment>
<dbReference type="AlphaFoldDB" id="A0A9P1GK83"/>
<dbReference type="EMBL" id="CAMXCT030006613">
    <property type="protein sequence ID" value="CAL4804288.1"/>
    <property type="molecule type" value="Genomic_DNA"/>
</dbReference>
<dbReference type="Pfam" id="PF13812">
    <property type="entry name" value="PPR_3"/>
    <property type="match status" value="1"/>
</dbReference>